<evidence type="ECO:0000256" key="2">
    <source>
        <dbReference type="ARBA" id="ARBA00022692"/>
    </source>
</evidence>
<feature type="transmembrane region" description="Helical" evidence="5">
    <location>
        <begin position="110"/>
        <end position="137"/>
    </location>
</feature>
<evidence type="ECO:0000256" key="4">
    <source>
        <dbReference type="ARBA" id="ARBA00023136"/>
    </source>
</evidence>
<evidence type="ECO:0000256" key="5">
    <source>
        <dbReference type="HAMAP-Rule" id="MF_00902"/>
    </source>
</evidence>
<keyword evidence="3 5" id="KW-1133">Transmembrane helix</keyword>
<keyword evidence="4 5" id="KW-0472">Membrane</keyword>
<feature type="transmembrane region" description="Helical" evidence="5">
    <location>
        <begin position="67"/>
        <end position="89"/>
    </location>
</feature>
<proteinExistence type="inferred from homology"/>
<dbReference type="PRINTS" id="PR01840">
    <property type="entry name" value="TATCFAMILY"/>
</dbReference>
<organism evidence="6">
    <name type="scientific">candidate division WOR-3 bacterium</name>
    <dbReference type="NCBI Taxonomy" id="2052148"/>
    <lineage>
        <taxon>Bacteria</taxon>
        <taxon>Bacteria division WOR-3</taxon>
    </lineage>
</organism>
<keyword evidence="2 5" id="KW-0812">Transmembrane</keyword>
<dbReference type="GO" id="GO:0033281">
    <property type="term" value="C:TAT protein transport complex"/>
    <property type="evidence" value="ECO:0007669"/>
    <property type="project" value="UniProtKB-UniRule"/>
</dbReference>
<keyword evidence="5" id="KW-0653">Protein transport</keyword>
<comment type="similarity">
    <text evidence="5">Belongs to the TatC family.</text>
</comment>
<dbReference type="AlphaFoldDB" id="A0A7C6EGM7"/>
<keyword evidence="5" id="KW-0813">Transport</keyword>
<dbReference type="GO" id="GO:0043953">
    <property type="term" value="P:protein transport by the Tat complex"/>
    <property type="evidence" value="ECO:0007669"/>
    <property type="project" value="UniProtKB-UniRule"/>
</dbReference>
<reference evidence="6" key="1">
    <citation type="journal article" date="2020" name="mSystems">
        <title>Genome- and Community-Level Interaction Insights into Carbon Utilization and Element Cycling Functions of Hydrothermarchaeota in Hydrothermal Sediment.</title>
        <authorList>
            <person name="Zhou Z."/>
            <person name="Liu Y."/>
            <person name="Xu W."/>
            <person name="Pan J."/>
            <person name="Luo Z.H."/>
            <person name="Li M."/>
        </authorList>
    </citation>
    <scope>NUCLEOTIDE SEQUENCE [LARGE SCALE GENOMIC DNA]</scope>
    <source>
        <strain evidence="6">SpSt-783</strain>
    </source>
</reference>
<dbReference type="GO" id="GO:0065002">
    <property type="term" value="P:intracellular protein transmembrane transport"/>
    <property type="evidence" value="ECO:0007669"/>
    <property type="project" value="TreeGrafter"/>
</dbReference>
<evidence type="ECO:0000313" key="6">
    <source>
        <dbReference type="EMBL" id="HHS62281.1"/>
    </source>
</evidence>
<protein>
    <recommendedName>
        <fullName evidence="5">Sec-independent protein translocase protein TatC</fullName>
    </recommendedName>
</protein>
<dbReference type="NCBIfam" id="TIGR00945">
    <property type="entry name" value="tatC"/>
    <property type="match status" value="1"/>
</dbReference>
<dbReference type="Pfam" id="PF00902">
    <property type="entry name" value="TatC"/>
    <property type="match status" value="1"/>
</dbReference>
<evidence type="ECO:0000256" key="1">
    <source>
        <dbReference type="ARBA" id="ARBA00004141"/>
    </source>
</evidence>
<feature type="transmembrane region" description="Helical" evidence="5">
    <location>
        <begin position="157"/>
        <end position="182"/>
    </location>
</feature>
<dbReference type="GO" id="GO:0009977">
    <property type="term" value="F:proton motive force dependent protein transmembrane transporter activity"/>
    <property type="evidence" value="ECO:0007669"/>
    <property type="project" value="TreeGrafter"/>
</dbReference>
<accession>A0A7C6EGM7</accession>
<comment type="function">
    <text evidence="5">Part of the twin-arginine translocation (Tat) system that transports large folded proteins containing a characteristic twin-arginine motif in their signal peptide across membranes.</text>
</comment>
<feature type="transmembrane region" description="Helical" evidence="5">
    <location>
        <begin position="25"/>
        <end position="47"/>
    </location>
</feature>
<name>A0A7C6EGM7_UNCW3</name>
<sequence>MAIEVFLKEKQASFIEHLEELRRRIIASILCILILSIIGFIFAPRILDFIIRWTNIGTAYFFTPFEALLVNIKVAIFFGLFFSAPFILYETWAFIGPGLTRKEQNISLPFLLSGIILFLIGCAFAYFILIPVGLKFFFSFGTENLKPMMNINKILEFIIWCIIGCGFLFQMPLLVFFLIRLGVVNISTLTRHRAEFIVAILIISAIITPTGDMFTLLLISVPLIILIEISILLARITIRKKERI</sequence>
<comment type="caution">
    <text evidence="6">The sequence shown here is derived from an EMBL/GenBank/DDBJ whole genome shotgun (WGS) entry which is preliminary data.</text>
</comment>
<dbReference type="InterPro" id="IPR002033">
    <property type="entry name" value="TatC"/>
</dbReference>
<feature type="transmembrane region" description="Helical" evidence="5">
    <location>
        <begin position="217"/>
        <end position="238"/>
    </location>
</feature>
<dbReference type="HAMAP" id="MF_00902">
    <property type="entry name" value="TatC"/>
    <property type="match status" value="1"/>
</dbReference>
<keyword evidence="5" id="KW-0811">Translocation</keyword>
<evidence type="ECO:0000256" key="3">
    <source>
        <dbReference type="ARBA" id="ARBA00022989"/>
    </source>
</evidence>
<dbReference type="PANTHER" id="PTHR30371">
    <property type="entry name" value="SEC-INDEPENDENT PROTEIN TRANSLOCASE PROTEIN TATC"/>
    <property type="match status" value="1"/>
</dbReference>
<gene>
    <name evidence="5 6" type="primary">tatC</name>
    <name evidence="6" type="ORF">ENV70_01515</name>
</gene>
<comment type="subcellular location">
    <subcellularLocation>
        <location evidence="5">Cell membrane</location>
        <topology evidence="5">Multi-pass membrane protein</topology>
    </subcellularLocation>
    <subcellularLocation>
        <location evidence="1">Membrane</location>
        <topology evidence="1">Multi-pass membrane protein</topology>
    </subcellularLocation>
</comment>
<dbReference type="EMBL" id="DTHJ01000035">
    <property type="protein sequence ID" value="HHS62281.1"/>
    <property type="molecule type" value="Genomic_DNA"/>
</dbReference>
<comment type="subunit">
    <text evidence="5">Forms a complex with TatA.</text>
</comment>
<feature type="transmembrane region" description="Helical" evidence="5">
    <location>
        <begin position="194"/>
        <end position="211"/>
    </location>
</feature>
<dbReference type="PANTHER" id="PTHR30371:SF0">
    <property type="entry name" value="SEC-INDEPENDENT PROTEIN TRANSLOCASE PROTEIN TATC, CHLOROPLASTIC-RELATED"/>
    <property type="match status" value="1"/>
</dbReference>
<keyword evidence="5" id="KW-1003">Cell membrane</keyword>